<keyword evidence="2 5" id="KW-0812">Transmembrane</keyword>
<evidence type="ECO:0000256" key="2">
    <source>
        <dbReference type="ARBA" id="ARBA00022692"/>
    </source>
</evidence>
<reference evidence="8" key="1">
    <citation type="journal article" date="2019" name="Int. J. Syst. Evol. Microbiol.">
        <title>The Global Catalogue of Microorganisms (GCM) 10K type strain sequencing project: providing services to taxonomists for standard genome sequencing and annotation.</title>
        <authorList>
            <consortium name="The Broad Institute Genomics Platform"/>
            <consortium name="The Broad Institute Genome Sequencing Center for Infectious Disease"/>
            <person name="Wu L."/>
            <person name="Ma J."/>
        </authorList>
    </citation>
    <scope>NUCLEOTIDE SEQUENCE [LARGE SCALE GENOMIC DNA]</scope>
    <source>
        <strain evidence="8">JCM 17021</strain>
    </source>
</reference>
<dbReference type="InterPro" id="IPR049453">
    <property type="entry name" value="Memb_transporter_dom"/>
</dbReference>
<keyword evidence="4 5" id="KW-0472">Membrane</keyword>
<feature type="transmembrane region" description="Helical" evidence="5">
    <location>
        <begin position="35"/>
        <end position="57"/>
    </location>
</feature>
<feature type="domain" description="Integral membrane bound transporter" evidence="6">
    <location>
        <begin position="221"/>
        <end position="346"/>
    </location>
</feature>
<evidence type="ECO:0000259" key="6">
    <source>
        <dbReference type="Pfam" id="PF13515"/>
    </source>
</evidence>
<proteinExistence type="predicted"/>
<accession>A0ABP7JY53</accession>
<gene>
    <name evidence="7" type="ORF">GCM10022381_00080</name>
</gene>
<evidence type="ECO:0000256" key="1">
    <source>
        <dbReference type="ARBA" id="ARBA00004141"/>
    </source>
</evidence>
<comment type="caution">
    <text evidence="7">The sequence shown here is derived from an EMBL/GenBank/DDBJ whole genome shotgun (WGS) entry which is preliminary data.</text>
</comment>
<dbReference type="Pfam" id="PF13515">
    <property type="entry name" value="FUSC_2"/>
    <property type="match status" value="1"/>
</dbReference>
<feature type="transmembrane region" description="Helical" evidence="5">
    <location>
        <begin position="222"/>
        <end position="244"/>
    </location>
</feature>
<dbReference type="Proteomes" id="UP001501803">
    <property type="component" value="Unassembled WGS sequence"/>
</dbReference>
<evidence type="ECO:0000313" key="8">
    <source>
        <dbReference type="Proteomes" id="UP001501803"/>
    </source>
</evidence>
<feature type="transmembrane region" description="Helical" evidence="5">
    <location>
        <begin position="337"/>
        <end position="354"/>
    </location>
</feature>
<keyword evidence="8" id="KW-1185">Reference proteome</keyword>
<comment type="subcellular location">
    <subcellularLocation>
        <location evidence="1">Membrane</location>
        <topology evidence="1">Multi-pass membrane protein</topology>
    </subcellularLocation>
</comment>
<evidence type="ECO:0000256" key="4">
    <source>
        <dbReference type="ARBA" id="ARBA00023136"/>
    </source>
</evidence>
<sequence length="363" mass="37561">MSAGAKQPDETSKPESLLDRVKNLRRLDFEVATRAALATAVPLIILVALGRIDWAAYASFGAMTALYGRGEPYRIRLRTVSVGALGLLVSIALGIGMSVSGASLLVLTLGLLLVIVAGLLLAAAVGLFPPTPIFFVFAYAVCAQAPTPPAEIWSRMLVAVIAAAFAWTLTMSGWLIRRAAVDARTGTFKTLPRQPQVRVAAVVDARVWLAIVQNVVGVLIAGGLAIAVGIGHPYWAVVSVVAVMPPPGAAHTISRAMHRIIGTAAGVVVTGLILLPGPPVGVLVAVIVIAQFGAEILVGRHYGAALLFVTPLALTVAHLASPVTVPTLLVDRVVETALGGGIAIAIVLITRAVANRRNAPDAV</sequence>
<keyword evidence="3 5" id="KW-1133">Transmembrane helix</keyword>
<organism evidence="7 8">
    <name type="scientific">Leifsonia kafniensis</name>
    <dbReference type="NCBI Taxonomy" id="475957"/>
    <lineage>
        <taxon>Bacteria</taxon>
        <taxon>Bacillati</taxon>
        <taxon>Actinomycetota</taxon>
        <taxon>Actinomycetes</taxon>
        <taxon>Micrococcales</taxon>
        <taxon>Microbacteriaceae</taxon>
        <taxon>Leifsonia</taxon>
    </lineage>
</organism>
<name>A0ABP7JY53_9MICO</name>
<evidence type="ECO:0000313" key="7">
    <source>
        <dbReference type="EMBL" id="GAA3859315.1"/>
    </source>
</evidence>
<evidence type="ECO:0000256" key="3">
    <source>
        <dbReference type="ARBA" id="ARBA00022989"/>
    </source>
</evidence>
<dbReference type="RefSeq" id="WP_345061061.1">
    <property type="nucleotide sequence ID" value="NZ_BAABCN010000001.1"/>
</dbReference>
<protein>
    <submittedName>
        <fullName evidence="7">FUSC family protein</fullName>
    </submittedName>
</protein>
<feature type="transmembrane region" description="Helical" evidence="5">
    <location>
        <begin position="156"/>
        <end position="176"/>
    </location>
</feature>
<dbReference type="EMBL" id="BAABCN010000001">
    <property type="protein sequence ID" value="GAA3859315.1"/>
    <property type="molecule type" value="Genomic_DNA"/>
</dbReference>
<feature type="transmembrane region" description="Helical" evidence="5">
    <location>
        <begin position="305"/>
        <end position="325"/>
    </location>
</feature>
<feature type="transmembrane region" description="Helical" evidence="5">
    <location>
        <begin position="104"/>
        <end position="128"/>
    </location>
</feature>
<evidence type="ECO:0000256" key="5">
    <source>
        <dbReference type="SAM" id="Phobius"/>
    </source>
</evidence>
<feature type="transmembrane region" description="Helical" evidence="5">
    <location>
        <begin position="77"/>
        <end position="97"/>
    </location>
</feature>